<proteinExistence type="predicted"/>
<reference evidence="2 3" key="1">
    <citation type="submission" date="2018-11" db="EMBL/GenBank/DDBJ databases">
        <title>Genome sequence of Saitozyma podzolica DSM 27192.</title>
        <authorList>
            <person name="Aliyu H."/>
            <person name="Gorte O."/>
            <person name="Ochsenreither K."/>
        </authorList>
    </citation>
    <scope>NUCLEOTIDE SEQUENCE [LARGE SCALE GENOMIC DNA]</scope>
    <source>
        <strain evidence="2 3">DSM 27192</strain>
    </source>
</reference>
<gene>
    <name evidence="2" type="ORF">EHS25_004783</name>
</gene>
<sequence length="290" mass="32829">MSQVKLTGYFSSQPAIPASPRPVLSDIGRLERNTITYTRDKTTSTLDTAALDVLREKDNNKQYTQKVSPLSCRRRAAIPGEADDIRFTSPELARQTMTPLRHRLLHLSQQKLERLEPPRRQPRGRHISLEDCPGPRGRPVHVEVGRPGPGGGHHRLVQKGARTLWVIGKEEDEDEERQVVVQDKEGRGRAWFEELLANMEQDEYSCDDGRKAEWTESSVSRAVYDDLEYQAEGMVACAIPLPRRVPSHRPSWPHPRRSHHRLDPVFGNPHQITLVELPANVSADANSTEA</sequence>
<name>A0A427Y2S9_9TREE</name>
<evidence type="ECO:0000256" key="1">
    <source>
        <dbReference type="SAM" id="MobiDB-lite"/>
    </source>
</evidence>
<dbReference type="OrthoDB" id="10469775at2759"/>
<dbReference type="AlphaFoldDB" id="A0A427Y2S9"/>
<evidence type="ECO:0000313" key="3">
    <source>
        <dbReference type="Proteomes" id="UP000279259"/>
    </source>
</evidence>
<organism evidence="2 3">
    <name type="scientific">Saitozyma podzolica</name>
    <dbReference type="NCBI Taxonomy" id="1890683"/>
    <lineage>
        <taxon>Eukaryota</taxon>
        <taxon>Fungi</taxon>
        <taxon>Dikarya</taxon>
        <taxon>Basidiomycota</taxon>
        <taxon>Agaricomycotina</taxon>
        <taxon>Tremellomycetes</taxon>
        <taxon>Tremellales</taxon>
        <taxon>Trimorphomycetaceae</taxon>
        <taxon>Saitozyma</taxon>
    </lineage>
</organism>
<evidence type="ECO:0000313" key="2">
    <source>
        <dbReference type="EMBL" id="RSH85387.1"/>
    </source>
</evidence>
<accession>A0A427Y2S9</accession>
<protein>
    <submittedName>
        <fullName evidence="2">Uncharacterized protein</fullName>
    </submittedName>
</protein>
<keyword evidence="3" id="KW-1185">Reference proteome</keyword>
<dbReference type="EMBL" id="RSCD01000020">
    <property type="protein sequence ID" value="RSH85387.1"/>
    <property type="molecule type" value="Genomic_DNA"/>
</dbReference>
<dbReference type="Proteomes" id="UP000279259">
    <property type="component" value="Unassembled WGS sequence"/>
</dbReference>
<feature type="region of interest" description="Disordered" evidence="1">
    <location>
        <begin position="118"/>
        <end position="137"/>
    </location>
</feature>
<comment type="caution">
    <text evidence="2">The sequence shown here is derived from an EMBL/GenBank/DDBJ whole genome shotgun (WGS) entry which is preliminary data.</text>
</comment>